<dbReference type="SUPFAM" id="SSF53474">
    <property type="entry name" value="alpha/beta-Hydrolases"/>
    <property type="match status" value="1"/>
</dbReference>
<dbReference type="EMBL" id="JABFTP020000185">
    <property type="protein sequence ID" value="KAL3288217.1"/>
    <property type="molecule type" value="Genomic_DNA"/>
</dbReference>
<evidence type="ECO:0000259" key="2">
    <source>
        <dbReference type="Pfam" id="PF00561"/>
    </source>
</evidence>
<accession>A0ABD2PB45</accession>
<dbReference type="Proteomes" id="UP001516400">
    <property type="component" value="Unassembled WGS sequence"/>
</dbReference>
<evidence type="ECO:0000313" key="4">
    <source>
        <dbReference type="Proteomes" id="UP001516400"/>
    </source>
</evidence>
<dbReference type="PRINTS" id="PR00111">
    <property type="entry name" value="ABHYDROLASE"/>
</dbReference>
<reference evidence="3 4" key="1">
    <citation type="journal article" date="2021" name="BMC Biol.">
        <title>Horizontally acquired antibacterial genes associated with adaptive radiation of ladybird beetles.</title>
        <authorList>
            <person name="Li H.S."/>
            <person name="Tang X.F."/>
            <person name="Huang Y.H."/>
            <person name="Xu Z.Y."/>
            <person name="Chen M.L."/>
            <person name="Du X.Y."/>
            <person name="Qiu B.Y."/>
            <person name="Chen P.T."/>
            <person name="Zhang W."/>
            <person name="Slipinski A."/>
            <person name="Escalona H.E."/>
            <person name="Waterhouse R.M."/>
            <person name="Zwick A."/>
            <person name="Pang H."/>
        </authorList>
    </citation>
    <scope>NUCLEOTIDE SEQUENCE [LARGE SCALE GENOMIC DNA]</scope>
    <source>
        <strain evidence="3">SYSU2018</strain>
    </source>
</reference>
<sequence>MEEEKYLEYQLIETEQKILSNLSSYKIDYVPIKTDFGTDEKVWTLSLNTKSPNTPLVMLHGFAAGIGFWCLNFEPLAKDRPVYAIDVLGFGRSSRPKFSKDSDEAERQMVDALEAWRKQMKLEKIILLGHSMGAFLSASYAISYPQAVEHLIFADAWGFSDKYENPPLLLKIIAFMFGRFNPLGFIRSLGPYWGPLLLQKTRRDVFGNFAKVVKDDAILPKYIYLCNALENRTGERAFISMVLGVGWAKSPIVKRISNLKESIPLTFMYGSHSWMDKEMAPRIKAMRPNSYVDIEIIQNAGHHIYSEQADVFNEIVIRTCKTVDQRIAQSKKTTSKLDHNENKSH</sequence>
<dbReference type="AlphaFoldDB" id="A0ABD2PB45"/>
<evidence type="ECO:0000313" key="3">
    <source>
        <dbReference type="EMBL" id="KAL3288217.1"/>
    </source>
</evidence>
<organism evidence="3 4">
    <name type="scientific">Cryptolaemus montrouzieri</name>
    <dbReference type="NCBI Taxonomy" id="559131"/>
    <lineage>
        <taxon>Eukaryota</taxon>
        <taxon>Metazoa</taxon>
        <taxon>Ecdysozoa</taxon>
        <taxon>Arthropoda</taxon>
        <taxon>Hexapoda</taxon>
        <taxon>Insecta</taxon>
        <taxon>Pterygota</taxon>
        <taxon>Neoptera</taxon>
        <taxon>Endopterygota</taxon>
        <taxon>Coleoptera</taxon>
        <taxon>Polyphaga</taxon>
        <taxon>Cucujiformia</taxon>
        <taxon>Coccinelloidea</taxon>
        <taxon>Coccinellidae</taxon>
        <taxon>Scymninae</taxon>
        <taxon>Scymnini</taxon>
        <taxon>Cryptolaemus</taxon>
    </lineage>
</organism>
<protein>
    <recommendedName>
        <fullName evidence="2">AB hydrolase-1 domain-containing protein</fullName>
    </recommendedName>
</protein>
<dbReference type="InterPro" id="IPR029058">
    <property type="entry name" value="AB_hydrolase_fold"/>
</dbReference>
<dbReference type="PANTHER" id="PTHR42886:SF29">
    <property type="entry name" value="PUMMELIG, ISOFORM A"/>
    <property type="match status" value="1"/>
</dbReference>
<name>A0ABD2PB45_9CUCU</name>
<dbReference type="PANTHER" id="PTHR42886">
    <property type="entry name" value="RE40534P-RELATED"/>
    <property type="match status" value="1"/>
</dbReference>
<dbReference type="Pfam" id="PF00561">
    <property type="entry name" value="Abhydrolase_1"/>
    <property type="match status" value="1"/>
</dbReference>
<dbReference type="Gene3D" id="3.40.50.1820">
    <property type="entry name" value="alpha/beta hydrolase"/>
    <property type="match status" value="1"/>
</dbReference>
<gene>
    <name evidence="3" type="ORF">HHI36_002667</name>
</gene>
<feature type="domain" description="AB hydrolase-1" evidence="2">
    <location>
        <begin position="55"/>
        <end position="307"/>
    </location>
</feature>
<dbReference type="InterPro" id="IPR000073">
    <property type="entry name" value="AB_hydrolase_1"/>
</dbReference>
<evidence type="ECO:0000256" key="1">
    <source>
        <dbReference type="ARBA" id="ARBA00038097"/>
    </source>
</evidence>
<comment type="similarity">
    <text evidence="1">Belongs to the peptidase S33 family. ABHD4/ABHD5 subfamily.</text>
</comment>
<proteinExistence type="inferred from homology"/>
<comment type="caution">
    <text evidence="3">The sequence shown here is derived from an EMBL/GenBank/DDBJ whole genome shotgun (WGS) entry which is preliminary data.</text>
</comment>
<keyword evidence="4" id="KW-1185">Reference proteome</keyword>